<feature type="domain" description="HNH nuclease" evidence="2">
    <location>
        <begin position="148"/>
        <end position="197"/>
    </location>
</feature>
<evidence type="ECO:0000256" key="1">
    <source>
        <dbReference type="SAM" id="Coils"/>
    </source>
</evidence>
<dbReference type="GO" id="GO:0004519">
    <property type="term" value="F:endonuclease activity"/>
    <property type="evidence" value="ECO:0007669"/>
    <property type="project" value="UniProtKB-KW"/>
</dbReference>
<name>A0A1I1TW08_9LACO</name>
<accession>A0A1I1TW08</accession>
<organism evidence="3 4">
    <name type="scientific">Lactobacillus bombicola</name>
    <dbReference type="NCBI Taxonomy" id="1505723"/>
    <lineage>
        <taxon>Bacteria</taxon>
        <taxon>Bacillati</taxon>
        <taxon>Bacillota</taxon>
        <taxon>Bacilli</taxon>
        <taxon>Lactobacillales</taxon>
        <taxon>Lactobacillaceae</taxon>
        <taxon>Lactobacillus</taxon>
    </lineage>
</organism>
<protein>
    <submittedName>
        <fullName evidence="3">HNH endonuclease</fullName>
    </submittedName>
</protein>
<keyword evidence="3" id="KW-0378">Hydrolase</keyword>
<dbReference type="InterPro" id="IPR002711">
    <property type="entry name" value="HNH"/>
</dbReference>
<dbReference type="Gene3D" id="1.10.30.50">
    <property type="match status" value="1"/>
</dbReference>
<keyword evidence="3" id="KW-0255">Endonuclease</keyword>
<dbReference type="RefSeq" id="WP_090094088.1">
    <property type="nucleotide sequence ID" value="NZ_CBCRVU010000004.1"/>
</dbReference>
<feature type="coiled-coil region" evidence="1">
    <location>
        <begin position="207"/>
        <end position="284"/>
    </location>
</feature>
<keyword evidence="1" id="KW-0175">Coiled coil</keyword>
<dbReference type="CDD" id="cd00085">
    <property type="entry name" value="HNHc"/>
    <property type="match status" value="1"/>
</dbReference>
<evidence type="ECO:0000259" key="2">
    <source>
        <dbReference type="SMART" id="SM00507"/>
    </source>
</evidence>
<dbReference type="GO" id="GO:0008270">
    <property type="term" value="F:zinc ion binding"/>
    <property type="evidence" value="ECO:0007669"/>
    <property type="project" value="InterPro"/>
</dbReference>
<evidence type="ECO:0000313" key="4">
    <source>
        <dbReference type="Proteomes" id="UP000199599"/>
    </source>
</evidence>
<keyword evidence="3" id="KW-0540">Nuclease</keyword>
<proteinExistence type="predicted"/>
<dbReference type="Proteomes" id="UP000199599">
    <property type="component" value="Unassembled WGS sequence"/>
</dbReference>
<dbReference type="EMBL" id="FOMN01000012">
    <property type="protein sequence ID" value="SFD61428.1"/>
    <property type="molecule type" value="Genomic_DNA"/>
</dbReference>
<dbReference type="SMART" id="SM00507">
    <property type="entry name" value="HNHc"/>
    <property type="match status" value="1"/>
</dbReference>
<evidence type="ECO:0000313" key="3">
    <source>
        <dbReference type="EMBL" id="SFD61428.1"/>
    </source>
</evidence>
<dbReference type="InterPro" id="IPR003615">
    <property type="entry name" value="HNH_nuc"/>
</dbReference>
<dbReference type="STRING" id="1505723.SAMN04487792_1587"/>
<sequence length="305" mass="35450">MKFQCSACGLRLNSNHFKYQEANKLQLTSICDQCLQRGAKAADFGNVPIAIFAQGLLYGFVGRDNEDQELNFLVHSKDKRKRYESFIQDYDSNELAQQQLSRQEFNQALIASEVGKIEFIPQLNLTFAENLNKLGLNVDFKLNEVDFIDRERIRAKYHYRCQYCGRRGHSVDHKHPVSLSHNNDFDNLILSCQECNRIKSNMPYELFIKLNAQIAQLNQKLVKYENALATFSGEFEQRRRSIAATMHLKGVVNDSELTQMRKQNKKLQDAIDSLSSDYTELRQLREQHFNVGWKLLKENAKEDII</sequence>
<dbReference type="GO" id="GO:0003676">
    <property type="term" value="F:nucleic acid binding"/>
    <property type="evidence" value="ECO:0007669"/>
    <property type="project" value="InterPro"/>
</dbReference>
<gene>
    <name evidence="3" type="ORF">SAMN04487792_1587</name>
</gene>
<reference evidence="4" key="1">
    <citation type="submission" date="2016-10" db="EMBL/GenBank/DDBJ databases">
        <authorList>
            <person name="Varghese N."/>
            <person name="Submissions S."/>
        </authorList>
    </citation>
    <scope>NUCLEOTIDE SEQUENCE [LARGE SCALE GENOMIC DNA]</scope>
    <source>
        <strain evidence="4">R-53102</strain>
    </source>
</reference>
<dbReference type="Pfam" id="PF01844">
    <property type="entry name" value="HNH"/>
    <property type="match status" value="1"/>
</dbReference>
<dbReference type="AlphaFoldDB" id="A0A1I1TW08"/>